<dbReference type="InterPro" id="IPR018154">
    <property type="entry name" value="TLV/ENV_coat_polyprotein"/>
</dbReference>
<organism evidence="8 9">
    <name type="scientific">Mesocricetus auratus</name>
    <name type="common">Golden hamster</name>
    <dbReference type="NCBI Taxonomy" id="10036"/>
    <lineage>
        <taxon>Eukaryota</taxon>
        <taxon>Metazoa</taxon>
        <taxon>Chordata</taxon>
        <taxon>Craniata</taxon>
        <taxon>Vertebrata</taxon>
        <taxon>Euteleostomi</taxon>
        <taxon>Mammalia</taxon>
        <taxon>Eutheria</taxon>
        <taxon>Euarchontoglires</taxon>
        <taxon>Glires</taxon>
        <taxon>Rodentia</taxon>
        <taxon>Myomorpha</taxon>
        <taxon>Muroidea</taxon>
        <taxon>Cricetidae</taxon>
        <taxon>Cricetinae</taxon>
        <taxon>Mesocricetus</taxon>
    </lineage>
</organism>
<gene>
    <name evidence="9" type="primary">LOC121139933</name>
</gene>
<dbReference type="SUPFAM" id="SSF58069">
    <property type="entry name" value="Virus ectodomain"/>
    <property type="match status" value="1"/>
</dbReference>
<evidence type="ECO:0000313" key="9">
    <source>
        <dbReference type="RefSeq" id="XP_040599885.1"/>
    </source>
</evidence>
<evidence type="ECO:0000256" key="2">
    <source>
        <dbReference type="ARBA" id="ARBA00022692"/>
    </source>
</evidence>
<name>A0ABM2XAL7_MESAU</name>
<feature type="transmembrane region" description="Helical" evidence="7">
    <location>
        <begin position="399"/>
        <end position="418"/>
    </location>
</feature>
<accession>A0ABM2XAL7</accession>
<dbReference type="Gene3D" id="1.10.287.210">
    <property type="match status" value="1"/>
</dbReference>
<dbReference type="Proteomes" id="UP000886700">
    <property type="component" value="Unplaced"/>
</dbReference>
<keyword evidence="4 7" id="KW-1133">Transmembrane helix</keyword>
<sequence>MCTSNSTKKTYWTGVRNRVRSAGESGWIVRDGGHASANCFGALGETVCWELAPPIGYSDGGELKIRLGTKVHKKIEQLILAQYPELNNHPVALPENWGELALNPHTESESLLQMVFALLNQTTPSLAEDCWLCLQSGPPWLLAVVFNDAITDAPATIKDCLATFPIHVQLLPMSLSGACIWTPPTTDKSSIDVGYIDPSFCKSNTTKSNTQRYPPSGMVFVCGGGMEYDFLPTKWTGLCAPATLIPGVDIIPGEEALPLPSFDYFARRPKRAIQTITLLVGLGISAGMGTGAAGLGMAFELHRQLSVQLVSDIKAVSSTILDLQKQLDSLDNVVLQNRRGLDILTAEKGGIYLFLQEKCDFYVNRSGIIQDKIKRLQEDLGRRWQDLLHNLLWTGLNGFLPYIIPCLRLLLLLILTIGP</sequence>
<evidence type="ECO:0000256" key="3">
    <source>
        <dbReference type="ARBA" id="ARBA00022729"/>
    </source>
</evidence>
<keyword evidence="6" id="KW-1015">Disulfide bond</keyword>
<evidence type="ECO:0000256" key="1">
    <source>
        <dbReference type="ARBA" id="ARBA00004167"/>
    </source>
</evidence>
<dbReference type="RefSeq" id="XP_040599885.1">
    <property type="nucleotide sequence ID" value="XM_040743951.1"/>
</dbReference>
<dbReference type="GeneID" id="121139933"/>
<dbReference type="PANTHER" id="PTHR10424">
    <property type="entry name" value="VIRAL ENVELOPE PROTEIN"/>
    <property type="match status" value="1"/>
</dbReference>
<evidence type="ECO:0000256" key="5">
    <source>
        <dbReference type="ARBA" id="ARBA00023136"/>
    </source>
</evidence>
<proteinExistence type="predicted"/>
<keyword evidence="5 7" id="KW-0472">Membrane</keyword>
<keyword evidence="8" id="KW-1185">Reference proteome</keyword>
<dbReference type="Pfam" id="PF00429">
    <property type="entry name" value="TLV_coat"/>
    <property type="match status" value="1"/>
</dbReference>
<evidence type="ECO:0000256" key="6">
    <source>
        <dbReference type="ARBA" id="ARBA00023157"/>
    </source>
</evidence>
<dbReference type="CDD" id="cd09851">
    <property type="entry name" value="HTLV-1-like_HR1-HR2"/>
    <property type="match status" value="1"/>
</dbReference>
<evidence type="ECO:0000313" key="8">
    <source>
        <dbReference type="Proteomes" id="UP000886700"/>
    </source>
</evidence>
<feature type="transmembrane region" description="Helical" evidence="7">
    <location>
        <begin position="276"/>
        <end position="299"/>
    </location>
</feature>
<reference evidence="9" key="1">
    <citation type="submission" date="2025-08" db="UniProtKB">
        <authorList>
            <consortium name="RefSeq"/>
        </authorList>
    </citation>
    <scope>IDENTIFICATION</scope>
    <source>
        <tissue evidence="9">Liver</tissue>
    </source>
</reference>
<dbReference type="PANTHER" id="PTHR10424:SF75">
    <property type="entry name" value="ENDOGENOUS RETROVIRUS GROUP S71 MEMBER 1 ENV POLYPROTEIN"/>
    <property type="match status" value="1"/>
</dbReference>
<evidence type="ECO:0000256" key="4">
    <source>
        <dbReference type="ARBA" id="ARBA00022989"/>
    </source>
</evidence>
<comment type="subcellular location">
    <subcellularLocation>
        <location evidence="1">Membrane</location>
        <topology evidence="1">Single-pass membrane protein</topology>
    </subcellularLocation>
</comment>
<evidence type="ECO:0000256" key="7">
    <source>
        <dbReference type="SAM" id="Phobius"/>
    </source>
</evidence>
<keyword evidence="2 7" id="KW-0812">Transmembrane</keyword>
<keyword evidence="3" id="KW-0732">Signal</keyword>
<protein>
    <submittedName>
        <fullName evidence="9">Syncytin-1-like</fullName>
    </submittedName>
</protein>